<protein>
    <submittedName>
        <fullName evidence="2">Uncharacterized protein</fullName>
    </submittedName>
</protein>
<accession>A0AAU2V805</accession>
<gene>
    <name evidence="2" type="ORF">OG549_22750</name>
</gene>
<organism evidence="2">
    <name type="scientific">Streptomyces sp. NBC_00003</name>
    <dbReference type="NCBI Taxonomy" id="2903608"/>
    <lineage>
        <taxon>Bacteria</taxon>
        <taxon>Bacillati</taxon>
        <taxon>Actinomycetota</taxon>
        <taxon>Actinomycetes</taxon>
        <taxon>Kitasatosporales</taxon>
        <taxon>Streptomycetaceae</taxon>
        <taxon>Streptomyces</taxon>
    </lineage>
</organism>
<feature type="region of interest" description="Disordered" evidence="1">
    <location>
        <begin position="181"/>
        <end position="204"/>
    </location>
</feature>
<dbReference type="AlphaFoldDB" id="A0AAU2V805"/>
<sequence>MHSIPTRRGDLNVAVTVDFTEGTATYRVPDVGAFVFTWRYPHLERPEEATEDALKITFGLGEPTWELRQENPVIAGTPIVGYLHTDRAHAADRDIYFHPQAIGKAKYPAPARVVVLAVDLVNVLAGHWVEQSWFENLRQAFIYRHAEDIKKDAEFRAWRWAQQIKHYEERAEEEHKLINRAQEVLERGPVPPPPGAPADTAPAA</sequence>
<name>A0AAU2V805_9ACTN</name>
<evidence type="ECO:0000256" key="1">
    <source>
        <dbReference type="SAM" id="MobiDB-lite"/>
    </source>
</evidence>
<reference evidence="2" key="1">
    <citation type="submission" date="2022-10" db="EMBL/GenBank/DDBJ databases">
        <title>The complete genomes of actinobacterial strains from the NBC collection.</title>
        <authorList>
            <person name="Joergensen T.S."/>
            <person name="Alvarez Arevalo M."/>
            <person name="Sterndorff E.B."/>
            <person name="Faurdal D."/>
            <person name="Vuksanovic O."/>
            <person name="Mourched A.-S."/>
            <person name="Charusanti P."/>
            <person name="Shaw S."/>
            <person name="Blin K."/>
            <person name="Weber T."/>
        </authorList>
    </citation>
    <scope>NUCLEOTIDE SEQUENCE</scope>
    <source>
        <strain evidence="2">NBC_00003</strain>
    </source>
</reference>
<dbReference type="EMBL" id="CP108318">
    <property type="protein sequence ID" value="WTW63246.1"/>
    <property type="molecule type" value="Genomic_DNA"/>
</dbReference>
<proteinExistence type="predicted"/>
<evidence type="ECO:0000313" key="2">
    <source>
        <dbReference type="EMBL" id="WTW63246.1"/>
    </source>
</evidence>